<evidence type="ECO:0000259" key="2">
    <source>
        <dbReference type="PROSITE" id="PS51186"/>
    </source>
</evidence>
<evidence type="ECO:0000313" key="3">
    <source>
        <dbReference type="EMBL" id="QOK23605.1"/>
    </source>
</evidence>
<proteinExistence type="predicted"/>
<name>A0A7L9J3P7_9MICO</name>
<protein>
    <submittedName>
        <fullName evidence="3">GNAT family N-acetyltransferase</fullName>
    </submittedName>
</protein>
<feature type="domain" description="N-acetyltransferase" evidence="2">
    <location>
        <begin position="28"/>
        <end position="185"/>
    </location>
</feature>
<dbReference type="Gene3D" id="3.40.630.30">
    <property type="match status" value="1"/>
</dbReference>
<accession>A0A7L9J3P7</accession>
<evidence type="ECO:0000256" key="1">
    <source>
        <dbReference type="SAM" id="MobiDB-lite"/>
    </source>
</evidence>
<dbReference type="EMBL" id="CP062789">
    <property type="protein sequence ID" value="QOK23605.1"/>
    <property type="molecule type" value="Genomic_DNA"/>
</dbReference>
<gene>
    <name evidence="3" type="ORF">IGS73_04175</name>
</gene>
<dbReference type="Pfam" id="PF00583">
    <property type="entry name" value="Acetyltransf_1"/>
    <property type="match status" value="1"/>
</dbReference>
<dbReference type="InterPro" id="IPR000182">
    <property type="entry name" value="GNAT_dom"/>
</dbReference>
<dbReference type="RefSeq" id="WP_125932784.1">
    <property type="nucleotide sequence ID" value="NZ_CP013290.1"/>
</dbReference>
<keyword evidence="3" id="KW-0808">Transferase</keyword>
<dbReference type="Proteomes" id="UP000593998">
    <property type="component" value="Chromosome"/>
</dbReference>
<dbReference type="AlphaFoldDB" id="A0A7L9J3P7"/>
<dbReference type="PROSITE" id="PS51186">
    <property type="entry name" value="GNAT"/>
    <property type="match status" value="1"/>
</dbReference>
<dbReference type="InterPro" id="IPR016181">
    <property type="entry name" value="Acyl_CoA_acyltransferase"/>
</dbReference>
<organism evidence="3 4">
    <name type="scientific">Janibacter indicus</name>
    <dbReference type="NCBI Taxonomy" id="857417"/>
    <lineage>
        <taxon>Bacteria</taxon>
        <taxon>Bacillati</taxon>
        <taxon>Actinomycetota</taxon>
        <taxon>Actinomycetes</taxon>
        <taxon>Micrococcales</taxon>
        <taxon>Intrasporangiaceae</taxon>
        <taxon>Janibacter</taxon>
    </lineage>
</organism>
<sequence>MAPRAPRLPRRSTRDRRRESTPGPVEGSVIRPATAGDIGTIVALRALMYEAMGASSEEVSDIGWQQDAARWLQLHLADDDVRVVVAEAHGTVVSCAMGQVVDLMPGPTRRGAGGHVSNIATFPRHRRLGFTHAVLGELIAWFEEETDVEVISLNATEVGRDIYDDYGFVEARFPEMRRVVQRPAEGLSDEDSPDPDEA</sequence>
<dbReference type="SUPFAM" id="SSF55729">
    <property type="entry name" value="Acyl-CoA N-acyltransferases (Nat)"/>
    <property type="match status" value="1"/>
</dbReference>
<dbReference type="GO" id="GO:0016747">
    <property type="term" value="F:acyltransferase activity, transferring groups other than amino-acyl groups"/>
    <property type="evidence" value="ECO:0007669"/>
    <property type="project" value="InterPro"/>
</dbReference>
<feature type="region of interest" description="Disordered" evidence="1">
    <location>
        <begin position="1"/>
        <end position="31"/>
    </location>
</feature>
<reference evidence="3 4" key="1">
    <citation type="submission" date="2020-10" db="EMBL/GenBank/DDBJ databases">
        <title>Janibacter indicus TT2 genome sequence.</title>
        <authorList>
            <person name="Lee K."/>
            <person name="Ganzorig M."/>
        </authorList>
    </citation>
    <scope>NUCLEOTIDE SEQUENCE [LARGE SCALE GENOMIC DNA]</scope>
    <source>
        <strain evidence="3 4">TT2</strain>
    </source>
</reference>
<evidence type="ECO:0000313" key="4">
    <source>
        <dbReference type="Proteomes" id="UP000593998"/>
    </source>
</evidence>